<dbReference type="InterPro" id="IPR007650">
    <property type="entry name" value="Zf-FLZ_dom"/>
</dbReference>
<keyword evidence="3" id="KW-0862">Zinc</keyword>
<dbReference type="GO" id="GO:0008270">
    <property type="term" value="F:zinc ion binding"/>
    <property type="evidence" value="ECO:0007669"/>
    <property type="project" value="UniProtKB-KW"/>
</dbReference>
<gene>
    <name evidence="7" type="ORF">DCAR_0728738</name>
</gene>
<evidence type="ECO:0000256" key="2">
    <source>
        <dbReference type="ARBA" id="ARBA00022723"/>
    </source>
</evidence>
<keyword evidence="3" id="KW-0863">Zinc-finger</keyword>
<evidence type="ECO:0000256" key="4">
    <source>
        <dbReference type="PROSITE-ProRule" id="PRU01131"/>
    </source>
</evidence>
<organism evidence="7 8">
    <name type="scientific">Daucus carota subsp. sativus</name>
    <name type="common">Carrot</name>
    <dbReference type="NCBI Taxonomy" id="79200"/>
    <lineage>
        <taxon>Eukaryota</taxon>
        <taxon>Viridiplantae</taxon>
        <taxon>Streptophyta</taxon>
        <taxon>Embryophyta</taxon>
        <taxon>Tracheophyta</taxon>
        <taxon>Spermatophyta</taxon>
        <taxon>Magnoliopsida</taxon>
        <taxon>eudicotyledons</taxon>
        <taxon>Gunneridae</taxon>
        <taxon>Pentapetalae</taxon>
        <taxon>asterids</taxon>
        <taxon>campanulids</taxon>
        <taxon>Apiales</taxon>
        <taxon>Apiaceae</taxon>
        <taxon>Apioideae</taxon>
        <taxon>Scandiceae</taxon>
        <taxon>Daucinae</taxon>
        <taxon>Daucus</taxon>
        <taxon>Daucus sect. Daucus</taxon>
    </lineage>
</organism>
<evidence type="ECO:0000256" key="3">
    <source>
        <dbReference type="ARBA" id="ARBA00022771"/>
    </source>
</evidence>
<keyword evidence="8" id="KW-1185">Reference proteome</keyword>
<dbReference type="PANTHER" id="PTHR46057">
    <property type="entry name" value="FCS-LIKE ZINC FINGER 1-RELATED"/>
    <property type="match status" value="1"/>
</dbReference>
<dbReference type="Proteomes" id="UP000077755">
    <property type="component" value="Chromosome 7"/>
</dbReference>
<evidence type="ECO:0000313" key="7">
    <source>
        <dbReference type="EMBL" id="WOH09282.1"/>
    </source>
</evidence>
<feature type="zinc finger region" description="FLZ-type" evidence="4">
    <location>
        <begin position="15"/>
        <end position="46"/>
    </location>
</feature>
<evidence type="ECO:0000259" key="6">
    <source>
        <dbReference type="PROSITE" id="PS51795"/>
    </source>
</evidence>
<evidence type="ECO:0000313" key="8">
    <source>
        <dbReference type="Proteomes" id="UP000077755"/>
    </source>
</evidence>
<proteinExistence type="inferred from homology"/>
<evidence type="ECO:0000256" key="5">
    <source>
        <dbReference type="SAM" id="MobiDB-lite"/>
    </source>
</evidence>
<reference evidence="7" key="1">
    <citation type="journal article" date="2016" name="Nat. Genet.">
        <title>A high-quality carrot genome assembly provides new insights into carotenoid accumulation and asterid genome evolution.</title>
        <authorList>
            <person name="Iorizzo M."/>
            <person name="Ellison S."/>
            <person name="Senalik D."/>
            <person name="Zeng P."/>
            <person name="Satapoomin P."/>
            <person name="Huang J."/>
            <person name="Bowman M."/>
            <person name="Iovene M."/>
            <person name="Sanseverino W."/>
            <person name="Cavagnaro P."/>
            <person name="Yildiz M."/>
            <person name="Macko-Podgorni A."/>
            <person name="Moranska E."/>
            <person name="Grzebelus E."/>
            <person name="Grzebelus D."/>
            <person name="Ashrafi H."/>
            <person name="Zheng Z."/>
            <person name="Cheng S."/>
            <person name="Spooner D."/>
            <person name="Van Deynze A."/>
            <person name="Simon P."/>
        </authorList>
    </citation>
    <scope>NUCLEOTIDE SEQUENCE</scope>
    <source>
        <tissue evidence="7">Leaf</tissue>
    </source>
</reference>
<protein>
    <recommendedName>
        <fullName evidence="6">FLZ-type domain-containing protein</fullName>
    </recommendedName>
</protein>
<keyword evidence="2" id="KW-0479">Metal-binding</keyword>
<reference evidence="7" key="2">
    <citation type="submission" date="2022-03" db="EMBL/GenBank/DDBJ databases">
        <title>Draft title - Genomic analysis of global carrot germplasm unveils the trajectory of domestication and the origin of high carotenoid orange carrot.</title>
        <authorList>
            <person name="Iorizzo M."/>
            <person name="Ellison S."/>
            <person name="Senalik D."/>
            <person name="Macko-Podgorni A."/>
            <person name="Grzebelus D."/>
            <person name="Bostan H."/>
            <person name="Rolling W."/>
            <person name="Curaba J."/>
            <person name="Simon P."/>
        </authorList>
    </citation>
    <scope>NUCLEOTIDE SEQUENCE</scope>
    <source>
        <tissue evidence="7">Leaf</tissue>
    </source>
</reference>
<dbReference type="PROSITE" id="PS51795">
    <property type="entry name" value="ZF_FLZ"/>
    <property type="match status" value="1"/>
</dbReference>
<feature type="region of interest" description="Disordered" evidence="5">
    <location>
        <begin position="54"/>
        <end position="83"/>
    </location>
</feature>
<accession>A0AAF0XLJ1</accession>
<feature type="domain" description="FLZ-type" evidence="6">
    <location>
        <begin position="15"/>
        <end position="46"/>
    </location>
</feature>
<name>A0AAF0XLJ1_DAUCS</name>
<evidence type="ECO:0000256" key="1">
    <source>
        <dbReference type="ARBA" id="ARBA00009374"/>
    </source>
</evidence>
<dbReference type="PANTHER" id="PTHR46057:SF9">
    <property type="entry name" value="FCS-LIKE ZINC FINGER 1"/>
    <property type="match status" value="1"/>
</dbReference>
<dbReference type="InterPro" id="IPR044533">
    <property type="entry name" value="FLZ1/2/3"/>
</dbReference>
<dbReference type="Pfam" id="PF04570">
    <property type="entry name" value="zf-FLZ"/>
    <property type="match status" value="1"/>
</dbReference>
<sequence length="83" mass="9141">MRTHGLSCTGCEVPHFLKSCFLCHKPLDNNNDIFMYRGDTPFCSQEIDEGSEKNWSLSSSKRSATKPGNKSSASSKVLQIAVS</sequence>
<comment type="similarity">
    <text evidence="1">Belongs to the FLZ family.</text>
</comment>
<dbReference type="AlphaFoldDB" id="A0AAF0XLJ1"/>
<dbReference type="EMBL" id="CP093349">
    <property type="protein sequence ID" value="WOH09282.1"/>
    <property type="molecule type" value="Genomic_DNA"/>
</dbReference>